<gene>
    <name evidence="1" type="ORF">EPICR_20258</name>
</gene>
<dbReference type="EMBL" id="CAACVI010000012">
    <property type="protein sequence ID" value="VEN73789.1"/>
    <property type="molecule type" value="Genomic_DNA"/>
</dbReference>
<reference evidence="1" key="1">
    <citation type="submission" date="2019-01" db="EMBL/GenBank/DDBJ databases">
        <authorList>
            <consortium name="Genoscope - CEA"/>
            <person name="William W."/>
        </authorList>
    </citation>
    <scope>NUCLEOTIDE SEQUENCE</scope>
    <source>
        <strain evidence="1">CR-1</strain>
    </source>
</reference>
<evidence type="ECO:0000313" key="1">
    <source>
        <dbReference type="EMBL" id="VEN73789.1"/>
    </source>
</evidence>
<proteinExistence type="predicted"/>
<organism evidence="1">
    <name type="scientific">uncultured Desulfobacteraceae bacterium</name>
    <dbReference type="NCBI Taxonomy" id="218296"/>
    <lineage>
        <taxon>Bacteria</taxon>
        <taxon>Pseudomonadati</taxon>
        <taxon>Thermodesulfobacteriota</taxon>
        <taxon>Desulfobacteria</taxon>
        <taxon>Desulfobacterales</taxon>
        <taxon>Desulfobacteraceae</taxon>
        <taxon>environmental samples</taxon>
    </lineage>
</organism>
<accession>A0A484HKK6</accession>
<sequence>MTGGFHIFSPELKKNEFFKFLRAVNSEFKDFEDAAPHEAAVHAGAGYIVTRSAADFKKSQLPVFEPRELINALESLK</sequence>
<protein>
    <submittedName>
        <fullName evidence="1">Uncharacterized protein</fullName>
    </submittedName>
</protein>
<name>A0A484HKK6_9BACT</name>
<dbReference type="AlphaFoldDB" id="A0A484HKK6"/>